<accession>A0AC34QP26</accession>
<evidence type="ECO:0000313" key="2">
    <source>
        <dbReference type="WBParaSite" id="JU765_v2.g18085.t1"/>
    </source>
</evidence>
<protein>
    <submittedName>
        <fullName evidence="2">Trafficking protein particle complex subunit 2</fullName>
    </submittedName>
</protein>
<dbReference type="WBParaSite" id="JU765_v2.g18085.t1">
    <property type="protein sequence ID" value="JU765_v2.g18085.t1"/>
    <property type="gene ID" value="JU765_v2.g18085"/>
</dbReference>
<dbReference type="Proteomes" id="UP000887576">
    <property type="component" value="Unplaced"/>
</dbReference>
<name>A0AC34QP26_9BILA</name>
<proteinExistence type="predicted"/>
<organism evidence="1 2">
    <name type="scientific">Panagrolaimus sp. JU765</name>
    <dbReference type="NCBI Taxonomy" id="591449"/>
    <lineage>
        <taxon>Eukaryota</taxon>
        <taxon>Metazoa</taxon>
        <taxon>Ecdysozoa</taxon>
        <taxon>Nematoda</taxon>
        <taxon>Chromadorea</taxon>
        <taxon>Rhabditida</taxon>
        <taxon>Tylenchina</taxon>
        <taxon>Panagrolaimomorpha</taxon>
        <taxon>Panagrolaimoidea</taxon>
        <taxon>Panagrolaimidae</taxon>
        <taxon>Panagrolaimus</taxon>
    </lineage>
</organism>
<reference evidence="2" key="1">
    <citation type="submission" date="2022-11" db="UniProtKB">
        <authorList>
            <consortium name="WormBaseParasite"/>
        </authorList>
    </citation>
    <scope>IDENTIFICATION</scope>
</reference>
<evidence type="ECO:0000313" key="1">
    <source>
        <dbReference type="Proteomes" id="UP000887576"/>
    </source>
</evidence>
<sequence length="141" mass="16747">MSKEYYFVIVGHNDQPVFEIEFPVADPKKKREQDVRHLNQLVAHAALDIVDEQVIQSQQMYFKTIDKFNEWFVSAFVTAGRMRFIILHSAKNDEGIKNFFQEMYETYIKLSMNPFYEHETYIKSPAFEQKAIYFGKKFLGV</sequence>